<proteinExistence type="predicted"/>
<dbReference type="Gene3D" id="1.10.1130.10">
    <property type="entry name" value="Flavocytochrome C3, Chain A"/>
    <property type="match status" value="1"/>
</dbReference>
<dbReference type="AlphaFoldDB" id="A0A7C3CSU9"/>
<gene>
    <name evidence="2" type="ORF">ENJ40_03710</name>
</gene>
<dbReference type="Gene3D" id="3.90.10.10">
    <property type="entry name" value="Cytochrome C3"/>
    <property type="match status" value="1"/>
</dbReference>
<dbReference type="InterPro" id="IPR051829">
    <property type="entry name" value="Multiheme_Cytochr_ET"/>
</dbReference>
<dbReference type="EMBL" id="DRMH01000043">
    <property type="protein sequence ID" value="HFC97553.1"/>
    <property type="molecule type" value="Genomic_DNA"/>
</dbReference>
<evidence type="ECO:0000313" key="2">
    <source>
        <dbReference type="EMBL" id="HFC97553.1"/>
    </source>
</evidence>
<sequence length="275" mass="30176">MKRVVLLVVVLTLVGGGRFGAWGKEAVKAPAQAKVAAEKPQPAVLTDADCIKCHPQQVKELASKGHRHRKVGCLGCHKGHAPLFPKEKMIPKCSECHKGQAHFTLKNCLSCHTNPHTPLEITFKKGQYKKACLTCHSGPGEQMAEFPSAHAQKPCNFCHTRHGYIPTCLKCHKPHLKGQTFDDCVGCHQAHKPTQVTYGANIPNRFCGACHGQIEKTLESGKTKHARLACVFCHRGVHGVKPRCQTCHGIPHPQSMLQGFKGCLDCHQDPHNLVK</sequence>
<dbReference type="Proteomes" id="UP000886043">
    <property type="component" value="Unassembled WGS sequence"/>
</dbReference>
<name>A0A7C3CSU9_9BACT</name>
<reference evidence="2" key="1">
    <citation type="journal article" date="2020" name="mSystems">
        <title>Genome- and Community-Level Interaction Insights into Carbon Utilization and Element Cycling Functions of Hydrothermarchaeota in Hydrothermal Sediment.</title>
        <authorList>
            <person name="Zhou Z."/>
            <person name="Liu Y."/>
            <person name="Xu W."/>
            <person name="Pan J."/>
            <person name="Luo Z.H."/>
            <person name="Li M."/>
        </authorList>
    </citation>
    <scope>NUCLEOTIDE SEQUENCE [LARGE SCALE GENOMIC DNA]</scope>
    <source>
        <strain evidence="2">HyVt-483</strain>
    </source>
</reference>
<comment type="caution">
    <text evidence="2">The sequence shown here is derived from an EMBL/GenBank/DDBJ whole genome shotgun (WGS) entry which is preliminary data.</text>
</comment>
<dbReference type="InterPro" id="IPR036280">
    <property type="entry name" value="Multihaem_cyt_sf"/>
</dbReference>
<evidence type="ECO:0000256" key="1">
    <source>
        <dbReference type="ARBA" id="ARBA00022729"/>
    </source>
</evidence>
<dbReference type="PANTHER" id="PTHR35038">
    <property type="entry name" value="DISSIMILATORY SULFITE REDUCTASE SIRA"/>
    <property type="match status" value="1"/>
</dbReference>
<keyword evidence="1" id="KW-0732">Signal</keyword>
<organism evidence="2">
    <name type="scientific">Thermosulfurimonas dismutans</name>
    <dbReference type="NCBI Taxonomy" id="999894"/>
    <lineage>
        <taxon>Bacteria</taxon>
        <taxon>Pseudomonadati</taxon>
        <taxon>Thermodesulfobacteriota</taxon>
        <taxon>Thermodesulfobacteria</taxon>
        <taxon>Thermodesulfobacteriales</taxon>
        <taxon>Thermodesulfobacteriaceae</taxon>
        <taxon>Thermosulfurimonas</taxon>
    </lineage>
</organism>
<accession>A0A7C3CSU9</accession>
<protein>
    <submittedName>
        <fullName evidence="2">Cytochrome C</fullName>
    </submittedName>
</protein>
<dbReference type="SUPFAM" id="SSF48695">
    <property type="entry name" value="Multiheme cytochromes"/>
    <property type="match status" value="1"/>
</dbReference>